<reference evidence="2" key="1">
    <citation type="journal article" date="2020" name="Nature">
        <title>Giant virus diversity and host interactions through global metagenomics.</title>
        <authorList>
            <person name="Schulz F."/>
            <person name="Roux S."/>
            <person name="Paez-Espino D."/>
            <person name="Jungbluth S."/>
            <person name="Walsh D.A."/>
            <person name="Denef V.J."/>
            <person name="McMahon K.D."/>
            <person name="Konstantinidis K.T."/>
            <person name="Eloe-Fadrosh E.A."/>
            <person name="Kyrpides N.C."/>
            <person name="Woyke T."/>
        </authorList>
    </citation>
    <scope>NUCLEOTIDE SEQUENCE</scope>
    <source>
        <strain evidence="2">GVMAG-M-3300009161-52</strain>
    </source>
</reference>
<organism evidence="2">
    <name type="scientific">viral metagenome</name>
    <dbReference type="NCBI Taxonomy" id="1070528"/>
    <lineage>
        <taxon>unclassified sequences</taxon>
        <taxon>metagenomes</taxon>
        <taxon>organismal metagenomes</taxon>
    </lineage>
</organism>
<dbReference type="EMBL" id="MN738990">
    <property type="protein sequence ID" value="QHT34191.1"/>
    <property type="molecule type" value="Genomic_DNA"/>
</dbReference>
<evidence type="ECO:0000313" key="2">
    <source>
        <dbReference type="EMBL" id="QHT34191.1"/>
    </source>
</evidence>
<protein>
    <submittedName>
        <fullName evidence="2">Uncharacterized protein</fullName>
    </submittedName>
</protein>
<accession>A0A6C0EZS1</accession>
<feature type="compositionally biased region" description="Basic and acidic residues" evidence="1">
    <location>
        <begin position="83"/>
        <end position="105"/>
    </location>
</feature>
<feature type="region of interest" description="Disordered" evidence="1">
    <location>
        <begin position="77"/>
        <end position="105"/>
    </location>
</feature>
<dbReference type="AlphaFoldDB" id="A0A6C0EZS1"/>
<sequence length="105" mass="12251">MDNQMDSQEQDIPNDNILYGGNHDFCTSNNCNVNKLTNKYCMGNFCTYCKINLGTDNPRQLCRKTYCPDEKYFRDEVDESDDKQENMKKKLKLDDSGEGKEIENE</sequence>
<proteinExistence type="predicted"/>
<name>A0A6C0EZS1_9ZZZZ</name>
<evidence type="ECO:0000256" key="1">
    <source>
        <dbReference type="SAM" id="MobiDB-lite"/>
    </source>
</evidence>